<dbReference type="InterPro" id="IPR035965">
    <property type="entry name" value="PAS-like_dom_sf"/>
</dbReference>
<feature type="region of interest" description="Disordered" evidence="4">
    <location>
        <begin position="1"/>
        <end position="23"/>
    </location>
</feature>
<protein>
    <recommendedName>
        <fullName evidence="5">PAC domain-containing protein</fullName>
    </recommendedName>
</protein>
<evidence type="ECO:0000256" key="2">
    <source>
        <dbReference type="ARBA" id="ARBA00022643"/>
    </source>
</evidence>
<dbReference type="Proteomes" id="UP000774617">
    <property type="component" value="Unassembled WGS sequence"/>
</dbReference>
<evidence type="ECO:0000259" key="5">
    <source>
        <dbReference type="PROSITE" id="PS50113"/>
    </source>
</evidence>
<keyword evidence="1" id="KW-0285">Flavoprotein</keyword>
<comment type="caution">
    <text evidence="6">The sequence shown here is derived from an EMBL/GenBank/DDBJ whole genome shotgun (WGS) entry which is preliminary data.</text>
</comment>
<dbReference type="Pfam" id="PF13426">
    <property type="entry name" value="PAS_9"/>
    <property type="match status" value="1"/>
</dbReference>
<feature type="compositionally biased region" description="Basic and acidic residues" evidence="4">
    <location>
        <begin position="698"/>
        <end position="730"/>
    </location>
</feature>
<dbReference type="PANTHER" id="PTHR47429:SF9">
    <property type="entry name" value="PAS DOMAIN-CONTAINING PROTEIN"/>
    <property type="match status" value="1"/>
</dbReference>
<feature type="domain" description="PAC" evidence="5">
    <location>
        <begin position="390"/>
        <end position="444"/>
    </location>
</feature>
<feature type="region of interest" description="Disordered" evidence="4">
    <location>
        <begin position="650"/>
        <end position="772"/>
    </location>
</feature>
<feature type="compositionally biased region" description="Polar residues" evidence="4">
    <location>
        <begin position="128"/>
        <end position="137"/>
    </location>
</feature>
<dbReference type="InterPro" id="IPR000014">
    <property type="entry name" value="PAS"/>
</dbReference>
<dbReference type="InterPro" id="IPR000700">
    <property type="entry name" value="PAS-assoc_C"/>
</dbReference>
<feature type="compositionally biased region" description="Polar residues" evidence="4">
    <location>
        <begin position="762"/>
        <end position="772"/>
    </location>
</feature>
<sequence length="772" mass="86573">MAYTLHRPTLRLPRQGPPAQKHVPAENQPIALDFQDRHQNGNTTLRLPHAADQPQTVIPSTFDMSSDEDEDSSAPPDIGNRNIHIPARTTSREAAKRNFSRPKSQNYSTSFASQRSVPTTPESHERGSGSTAKSSDSIMSYETHATSIGTIPPLQATGEKEILEPLVEDDPANFDLVASTENEVFNIDLSLEKRYEQIISNEHLQAIFSDPALLNKFTSFLSAYRPKSIPLLIYYLDALKALRAINYANAVAEALEPIETLEFTSHPTRPTINTVLEEKSQHAFDQLVRDDLPAYVSHVWVQVVSVSIQMRITGTLPPHLRDTSEGLAETFCLTDPSRKDNPIIFASEEFHRTTQYGVNYAIGRNCRFLQGPRTNKASIERLSQAIQEGKETNELLCNYRRDGSVFINLLMMAPLMDNKGKVRYFIGSQVDVSGLAKECADLPALKRMLARAGELPSEEVESDKEEEKDEFQSLCEMFNQHEIETVRRTGGRMHREQVEEDDAASTFHQPRLLLKDTSPPLGAHSETFGKVKNNGKLAGIYSHYLLVRPYPSLRILFTSPSLRVPGILQSGFMDRIGGSSRVREELAQAMSVGRGVTAKVRWLSSSRPDDEGRSRWIHCTPLLGQNGTVGVWMVVLVDDHASLASRRWRTAPPVSREIGSRRGHPDDRNENGANKSEPRSPTRTQQARSRKNVPTIETRGHDKFERGNGKFEKTLTEEEFDRQIEERDRFLGIASPRSPRSPRSPQMFIDRRGNASPHPPGSASNSLDSFRI</sequence>
<dbReference type="CDD" id="cd00130">
    <property type="entry name" value="PAS"/>
    <property type="match status" value="1"/>
</dbReference>
<name>A0ABQ8GFN3_9PEZI</name>
<dbReference type="EMBL" id="JAGTJR010000011">
    <property type="protein sequence ID" value="KAH7052222.1"/>
    <property type="molecule type" value="Genomic_DNA"/>
</dbReference>
<evidence type="ECO:0000256" key="4">
    <source>
        <dbReference type="SAM" id="MobiDB-lite"/>
    </source>
</evidence>
<feature type="compositionally biased region" description="Polar residues" evidence="4">
    <location>
        <begin position="101"/>
        <end position="121"/>
    </location>
</feature>
<keyword evidence="3" id="KW-0157">Chromophore</keyword>
<evidence type="ECO:0000313" key="6">
    <source>
        <dbReference type="EMBL" id="KAH7052222.1"/>
    </source>
</evidence>
<reference evidence="6 7" key="1">
    <citation type="journal article" date="2021" name="Nat. Commun.">
        <title>Genetic determinants of endophytism in the Arabidopsis root mycobiome.</title>
        <authorList>
            <person name="Mesny F."/>
            <person name="Miyauchi S."/>
            <person name="Thiergart T."/>
            <person name="Pickel B."/>
            <person name="Atanasova L."/>
            <person name="Karlsson M."/>
            <person name="Huettel B."/>
            <person name="Barry K.W."/>
            <person name="Haridas S."/>
            <person name="Chen C."/>
            <person name="Bauer D."/>
            <person name="Andreopoulos W."/>
            <person name="Pangilinan J."/>
            <person name="LaButti K."/>
            <person name="Riley R."/>
            <person name="Lipzen A."/>
            <person name="Clum A."/>
            <person name="Drula E."/>
            <person name="Henrissat B."/>
            <person name="Kohler A."/>
            <person name="Grigoriev I.V."/>
            <person name="Martin F.M."/>
            <person name="Hacquard S."/>
        </authorList>
    </citation>
    <scope>NUCLEOTIDE SEQUENCE [LARGE SCALE GENOMIC DNA]</scope>
    <source>
        <strain evidence="6 7">MPI-SDFR-AT-0080</strain>
    </source>
</reference>
<evidence type="ECO:0000256" key="1">
    <source>
        <dbReference type="ARBA" id="ARBA00022630"/>
    </source>
</evidence>
<dbReference type="PROSITE" id="PS50113">
    <property type="entry name" value="PAC"/>
    <property type="match status" value="1"/>
</dbReference>
<evidence type="ECO:0000313" key="7">
    <source>
        <dbReference type="Proteomes" id="UP000774617"/>
    </source>
</evidence>
<feature type="region of interest" description="Disordered" evidence="4">
    <location>
        <begin position="40"/>
        <end position="137"/>
    </location>
</feature>
<organism evidence="6 7">
    <name type="scientific">Macrophomina phaseolina</name>
    <dbReference type="NCBI Taxonomy" id="35725"/>
    <lineage>
        <taxon>Eukaryota</taxon>
        <taxon>Fungi</taxon>
        <taxon>Dikarya</taxon>
        <taxon>Ascomycota</taxon>
        <taxon>Pezizomycotina</taxon>
        <taxon>Dothideomycetes</taxon>
        <taxon>Dothideomycetes incertae sedis</taxon>
        <taxon>Botryosphaeriales</taxon>
        <taxon>Botryosphaeriaceae</taxon>
        <taxon>Macrophomina</taxon>
    </lineage>
</organism>
<gene>
    <name evidence="6" type="ORF">B0J12DRAFT_67712</name>
</gene>
<accession>A0ABQ8GFN3</accession>
<proteinExistence type="predicted"/>
<keyword evidence="7" id="KW-1185">Reference proteome</keyword>
<keyword evidence="2" id="KW-0288">FMN</keyword>
<dbReference type="SUPFAM" id="SSF55785">
    <property type="entry name" value="PYP-like sensor domain (PAS domain)"/>
    <property type="match status" value="1"/>
</dbReference>
<dbReference type="Gene3D" id="3.30.450.20">
    <property type="entry name" value="PAS domain"/>
    <property type="match status" value="1"/>
</dbReference>
<feature type="compositionally biased region" description="Basic and acidic residues" evidence="4">
    <location>
        <begin position="658"/>
        <end position="680"/>
    </location>
</feature>
<evidence type="ECO:0000256" key="3">
    <source>
        <dbReference type="ARBA" id="ARBA00022991"/>
    </source>
</evidence>
<dbReference type="PANTHER" id="PTHR47429">
    <property type="entry name" value="PROTEIN TWIN LOV 1"/>
    <property type="match status" value="1"/>
</dbReference>
<feature type="compositionally biased region" description="Low complexity" evidence="4">
    <location>
        <begin position="735"/>
        <end position="745"/>
    </location>
</feature>
<dbReference type="NCBIfam" id="TIGR00229">
    <property type="entry name" value="sensory_box"/>
    <property type="match status" value="1"/>
</dbReference>